<dbReference type="GO" id="GO:0003677">
    <property type="term" value="F:DNA binding"/>
    <property type="evidence" value="ECO:0007669"/>
    <property type="project" value="UniProtKB-KW"/>
</dbReference>
<dbReference type="InterPro" id="IPR036390">
    <property type="entry name" value="WH_DNA-bd_sf"/>
</dbReference>
<feature type="domain" description="HTH deoR-type" evidence="3">
    <location>
        <begin position="3"/>
        <end position="58"/>
    </location>
</feature>
<organism evidence="4 5">
    <name type="scientific">Dongia sedimenti</name>
    <dbReference type="NCBI Taxonomy" id="3064282"/>
    <lineage>
        <taxon>Bacteria</taxon>
        <taxon>Pseudomonadati</taxon>
        <taxon>Pseudomonadota</taxon>
        <taxon>Alphaproteobacteria</taxon>
        <taxon>Rhodospirillales</taxon>
        <taxon>Dongiaceae</taxon>
        <taxon>Dongia</taxon>
    </lineage>
</organism>
<evidence type="ECO:0000259" key="3">
    <source>
        <dbReference type="PROSITE" id="PS51000"/>
    </source>
</evidence>
<evidence type="ECO:0000256" key="2">
    <source>
        <dbReference type="ARBA" id="ARBA00023163"/>
    </source>
</evidence>
<sequence length="262" mass="28951">MLQRQRHHMICEIVATRGYATVPDLMARLEASRATVARDIQELALAGRIRKVRGGAEAMHGAPALAEPNFDTNQLRNRELKRAIAREAADLCQPGESIIMDGGTTTFAMTEFIADRDLEVLTNSFPIAEVLMKRGKARVILPGGEIFREQGLILSPFEDDTIERFVATKFFIGARAITQHGLMQTDPLLIRAEQKLLRQAETTIVLADSSKFRNRGSLILCPLERIHTIITDDGIESGTHKMLTDAGIRVVIAHPMQTASVA</sequence>
<dbReference type="InterPro" id="IPR014036">
    <property type="entry name" value="DeoR-like_C"/>
</dbReference>
<keyword evidence="2" id="KW-0804">Transcription</keyword>
<dbReference type="InterPro" id="IPR037171">
    <property type="entry name" value="NagB/RpiA_transferase-like"/>
</dbReference>
<dbReference type="RefSeq" id="WP_379959398.1">
    <property type="nucleotide sequence ID" value="NZ_JAUYVI010000006.1"/>
</dbReference>
<keyword evidence="4" id="KW-0238">DNA-binding</keyword>
<evidence type="ECO:0000256" key="1">
    <source>
        <dbReference type="ARBA" id="ARBA00023015"/>
    </source>
</evidence>
<keyword evidence="5" id="KW-1185">Reference proteome</keyword>
<dbReference type="Proteomes" id="UP001230156">
    <property type="component" value="Unassembled WGS sequence"/>
</dbReference>
<name>A0ABU0YRG7_9PROT</name>
<dbReference type="InterPro" id="IPR050313">
    <property type="entry name" value="Carb_Metab_HTH_regulators"/>
</dbReference>
<reference evidence="5" key="1">
    <citation type="submission" date="2023-08" db="EMBL/GenBank/DDBJ databases">
        <title>Rhodospirillaceae gen. nov., a novel taxon isolated from the Yangtze River Yuezi River estuary sludge.</title>
        <authorList>
            <person name="Ruan L."/>
        </authorList>
    </citation>
    <scope>NUCLEOTIDE SEQUENCE [LARGE SCALE GENOMIC DNA]</scope>
    <source>
        <strain evidence="5">R-7</strain>
    </source>
</reference>
<dbReference type="InterPro" id="IPR001034">
    <property type="entry name" value="DeoR_HTH"/>
</dbReference>
<dbReference type="Gene3D" id="3.40.50.1360">
    <property type="match status" value="1"/>
</dbReference>
<evidence type="ECO:0000313" key="5">
    <source>
        <dbReference type="Proteomes" id="UP001230156"/>
    </source>
</evidence>
<accession>A0ABU0YRG7</accession>
<dbReference type="Pfam" id="PF00455">
    <property type="entry name" value="DeoRC"/>
    <property type="match status" value="1"/>
</dbReference>
<dbReference type="SMART" id="SM01134">
    <property type="entry name" value="DeoRC"/>
    <property type="match status" value="1"/>
</dbReference>
<protein>
    <submittedName>
        <fullName evidence="4">DeoR/GlpR family DNA-binding transcription regulator</fullName>
    </submittedName>
</protein>
<dbReference type="Pfam" id="PF08220">
    <property type="entry name" value="HTH_DeoR"/>
    <property type="match status" value="1"/>
</dbReference>
<dbReference type="SUPFAM" id="SSF100950">
    <property type="entry name" value="NagB/RpiA/CoA transferase-like"/>
    <property type="match status" value="1"/>
</dbReference>
<dbReference type="Gene3D" id="1.10.10.10">
    <property type="entry name" value="Winged helix-like DNA-binding domain superfamily/Winged helix DNA-binding domain"/>
    <property type="match status" value="1"/>
</dbReference>
<dbReference type="PROSITE" id="PS51000">
    <property type="entry name" value="HTH_DEOR_2"/>
    <property type="match status" value="1"/>
</dbReference>
<keyword evidence="1" id="KW-0805">Transcription regulation</keyword>
<dbReference type="PANTHER" id="PTHR30363">
    <property type="entry name" value="HTH-TYPE TRANSCRIPTIONAL REGULATOR SRLR-RELATED"/>
    <property type="match status" value="1"/>
</dbReference>
<gene>
    <name evidence="4" type="ORF">Q8A70_21645</name>
</gene>
<dbReference type="PANTHER" id="PTHR30363:SF55">
    <property type="entry name" value="HTH-TYPE TRANSCRIPTIONAL REGULATOR ULAR"/>
    <property type="match status" value="1"/>
</dbReference>
<dbReference type="SMART" id="SM00420">
    <property type="entry name" value="HTH_DEOR"/>
    <property type="match status" value="1"/>
</dbReference>
<dbReference type="EMBL" id="JAUYVI010000006">
    <property type="protein sequence ID" value="MDQ7250309.1"/>
    <property type="molecule type" value="Genomic_DNA"/>
</dbReference>
<dbReference type="SUPFAM" id="SSF46785">
    <property type="entry name" value="Winged helix' DNA-binding domain"/>
    <property type="match status" value="1"/>
</dbReference>
<proteinExistence type="predicted"/>
<evidence type="ECO:0000313" key="4">
    <source>
        <dbReference type="EMBL" id="MDQ7250309.1"/>
    </source>
</evidence>
<dbReference type="InterPro" id="IPR036388">
    <property type="entry name" value="WH-like_DNA-bd_sf"/>
</dbReference>
<comment type="caution">
    <text evidence="4">The sequence shown here is derived from an EMBL/GenBank/DDBJ whole genome shotgun (WGS) entry which is preliminary data.</text>
</comment>